<evidence type="ECO:0000256" key="6">
    <source>
        <dbReference type="ARBA" id="ARBA00022792"/>
    </source>
</evidence>
<protein>
    <recommendedName>
        <fullName evidence="13">Mitochondrial thiamine pyrophosphate carrier 1</fullName>
    </recommendedName>
</protein>
<dbReference type="Gene3D" id="1.50.40.10">
    <property type="entry name" value="Mitochondrial carrier domain"/>
    <property type="match status" value="1"/>
</dbReference>
<dbReference type="PANTHER" id="PTHR45667">
    <property type="entry name" value="S-ADENOSYLMETHIONINE MITOCHONDRIAL CARRIER PROTEIN"/>
    <property type="match status" value="1"/>
</dbReference>
<dbReference type="GeneID" id="63753039"/>
<keyword evidence="12" id="KW-1185">Reference proteome</keyword>
<proteinExistence type="inferred from homology"/>
<dbReference type="InterPro" id="IPR023395">
    <property type="entry name" value="MCP_dom_sf"/>
</dbReference>
<keyword evidence="3 10" id="KW-0813">Transport</keyword>
<evidence type="ECO:0000256" key="5">
    <source>
        <dbReference type="ARBA" id="ARBA00022737"/>
    </source>
</evidence>
<accession>A0A1L9RV77</accession>
<keyword evidence="7" id="KW-1133">Transmembrane helix</keyword>
<evidence type="ECO:0000313" key="12">
    <source>
        <dbReference type="Proteomes" id="UP000184383"/>
    </source>
</evidence>
<keyword evidence="5" id="KW-0677">Repeat</keyword>
<dbReference type="InterPro" id="IPR018108">
    <property type="entry name" value="MCP_transmembrane"/>
</dbReference>
<dbReference type="Pfam" id="PF00153">
    <property type="entry name" value="Mito_carr"/>
    <property type="match status" value="3"/>
</dbReference>
<evidence type="ECO:0000313" key="11">
    <source>
        <dbReference type="EMBL" id="OJJ38851.1"/>
    </source>
</evidence>
<dbReference type="RefSeq" id="XP_040692527.1">
    <property type="nucleotide sequence ID" value="XM_040837191.1"/>
</dbReference>
<keyword evidence="8 9" id="KW-0472">Membrane</keyword>
<sequence>MYNSNFDIWIAGAFSAVVVDFFVYPFDTLKTRIQSPDYAKLYKDARTGAVKRNVLFRGLYQGVWSVVISTIPSSGAFFTTYEAAKYTLNNASATVQAEPHNSEPNRLPFTHSLPNPIIHGISSSCAEIVACLMLTPAEVLKQNAQVVDLQPGHRNDNATMQVISRFRHRHWKLWSGYTALVGRNLPFTGLHFPLFEYVRSHVVDWRELRKEQQQSHGDCEAANWNPVLERAALTGFAAGVSGMTAAVVTTPIDVIKTRVMLSASTEDNNGGDAKKPRMADRTMLSIGKEIYRKEGVRGLFLGGALRAAWTAVSLSMYLSIYEGARFYLENRRREKNRLETHSEVEKEDEAAM</sequence>
<comment type="similarity">
    <text evidence="2 10">Belongs to the mitochondrial carrier (TC 2.A.29) family.</text>
</comment>
<comment type="subcellular location">
    <subcellularLocation>
        <location evidence="1">Membrane</location>
        <topology evidence="1">Multi-pass membrane protein</topology>
    </subcellularLocation>
</comment>
<dbReference type="OrthoDB" id="250329at2759"/>
<evidence type="ECO:0000256" key="10">
    <source>
        <dbReference type="RuleBase" id="RU000488"/>
    </source>
</evidence>
<feature type="repeat" description="Solcar" evidence="9">
    <location>
        <begin position="229"/>
        <end position="327"/>
    </location>
</feature>
<organism evidence="11 12">
    <name type="scientific">Aspergillus wentii DTO 134E9</name>
    <dbReference type="NCBI Taxonomy" id="1073089"/>
    <lineage>
        <taxon>Eukaryota</taxon>
        <taxon>Fungi</taxon>
        <taxon>Dikarya</taxon>
        <taxon>Ascomycota</taxon>
        <taxon>Pezizomycotina</taxon>
        <taxon>Eurotiomycetes</taxon>
        <taxon>Eurotiomycetidae</taxon>
        <taxon>Eurotiales</taxon>
        <taxon>Aspergillaceae</taxon>
        <taxon>Aspergillus</taxon>
        <taxon>Aspergillus subgen. Cremei</taxon>
    </lineage>
</organism>
<dbReference type="Proteomes" id="UP000184383">
    <property type="component" value="Unassembled WGS sequence"/>
</dbReference>
<name>A0A1L9RV77_ASPWE</name>
<evidence type="ECO:0000256" key="7">
    <source>
        <dbReference type="ARBA" id="ARBA00022989"/>
    </source>
</evidence>
<gene>
    <name evidence="11" type="ORF">ASPWEDRAFT_48977</name>
</gene>
<evidence type="ECO:0000256" key="1">
    <source>
        <dbReference type="ARBA" id="ARBA00004141"/>
    </source>
</evidence>
<dbReference type="SUPFAM" id="SSF103506">
    <property type="entry name" value="Mitochondrial carrier"/>
    <property type="match status" value="1"/>
</dbReference>
<dbReference type="PROSITE" id="PS50920">
    <property type="entry name" value="SOLCAR"/>
    <property type="match status" value="3"/>
</dbReference>
<evidence type="ECO:0008006" key="13">
    <source>
        <dbReference type="Google" id="ProtNLM"/>
    </source>
</evidence>
<keyword evidence="6" id="KW-0999">Mitochondrion inner membrane</keyword>
<dbReference type="EMBL" id="KV878210">
    <property type="protein sequence ID" value="OJJ38851.1"/>
    <property type="molecule type" value="Genomic_DNA"/>
</dbReference>
<dbReference type="GO" id="GO:0016020">
    <property type="term" value="C:membrane"/>
    <property type="evidence" value="ECO:0007669"/>
    <property type="project" value="UniProtKB-SubCell"/>
</dbReference>
<keyword evidence="4 9" id="KW-0812">Transmembrane</keyword>
<dbReference type="VEuPathDB" id="FungiDB:ASPWEDRAFT_48977"/>
<reference evidence="12" key="1">
    <citation type="journal article" date="2017" name="Genome Biol.">
        <title>Comparative genomics reveals high biological diversity and specific adaptations in the industrially and medically important fungal genus Aspergillus.</title>
        <authorList>
            <person name="de Vries R.P."/>
            <person name="Riley R."/>
            <person name="Wiebenga A."/>
            <person name="Aguilar-Osorio G."/>
            <person name="Amillis S."/>
            <person name="Uchima C.A."/>
            <person name="Anderluh G."/>
            <person name="Asadollahi M."/>
            <person name="Askin M."/>
            <person name="Barry K."/>
            <person name="Battaglia E."/>
            <person name="Bayram O."/>
            <person name="Benocci T."/>
            <person name="Braus-Stromeyer S.A."/>
            <person name="Caldana C."/>
            <person name="Canovas D."/>
            <person name="Cerqueira G.C."/>
            <person name="Chen F."/>
            <person name="Chen W."/>
            <person name="Choi C."/>
            <person name="Clum A."/>
            <person name="Dos Santos R.A."/>
            <person name="Damasio A.R."/>
            <person name="Diallinas G."/>
            <person name="Emri T."/>
            <person name="Fekete E."/>
            <person name="Flipphi M."/>
            <person name="Freyberg S."/>
            <person name="Gallo A."/>
            <person name="Gournas C."/>
            <person name="Habgood R."/>
            <person name="Hainaut M."/>
            <person name="Harispe M.L."/>
            <person name="Henrissat B."/>
            <person name="Hilden K.S."/>
            <person name="Hope R."/>
            <person name="Hossain A."/>
            <person name="Karabika E."/>
            <person name="Karaffa L."/>
            <person name="Karanyi Z."/>
            <person name="Krasevec N."/>
            <person name="Kuo A."/>
            <person name="Kusch H."/>
            <person name="LaButti K."/>
            <person name="Lagendijk E.L."/>
            <person name="Lapidus A."/>
            <person name="Levasseur A."/>
            <person name="Lindquist E."/>
            <person name="Lipzen A."/>
            <person name="Logrieco A.F."/>
            <person name="MacCabe A."/>
            <person name="Maekelae M.R."/>
            <person name="Malavazi I."/>
            <person name="Melin P."/>
            <person name="Meyer V."/>
            <person name="Mielnichuk N."/>
            <person name="Miskei M."/>
            <person name="Molnar A.P."/>
            <person name="Mule G."/>
            <person name="Ngan C.Y."/>
            <person name="Orejas M."/>
            <person name="Orosz E."/>
            <person name="Ouedraogo J.P."/>
            <person name="Overkamp K.M."/>
            <person name="Park H.-S."/>
            <person name="Perrone G."/>
            <person name="Piumi F."/>
            <person name="Punt P.J."/>
            <person name="Ram A.F."/>
            <person name="Ramon A."/>
            <person name="Rauscher S."/>
            <person name="Record E."/>
            <person name="Riano-Pachon D.M."/>
            <person name="Robert V."/>
            <person name="Roehrig J."/>
            <person name="Ruller R."/>
            <person name="Salamov A."/>
            <person name="Salih N.S."/>
            <person name="Samson R.A."/>
            <person name="Sandor E."/>
            <person name="Sanguinetti M."/>
            <person name="Schuetze T."/>
            <person name="Sepcic K."/>
            <person name="Shelest E."/>
            <person name="Sherlock G."/>
            <person name="Sophianopoulou V."/>
            <person name="Squina F.M."/>
            <person name="Sun H."/>
            <person name="Susca A."/>
            <person name="Todd R.B."/>
            <person name="Tsang A."/>
            <person name="Unkles S.E."/>
            <person name="van de Wiele N."/>
            <person name="van Rossen-Uffink D."/>
            <person name="Oliveira J.V."/>
            <person name="Vesth T.C."/>
            <person name="Visser J."/>
            <person name="Yu J.-H."/>
            <person name="Zhou M."/>
            <person name="Andersen M.R."/>
            <person name="Archer D.B."/>
            <person name="Baker S.E."/>
            <person name="Benoit I."/>
            <person name="Brakhage A.A."/>
            <person name="Braus G.H."/>
            <person name="Fischer R."/>
            <person name="Frisvad J.C."/>
            <person name="Goldman G.H."/>
            <person name="Houbraken J."/>
            <person name="Oakley B."/>
            <person name="Pocsi I."/>
            <person name="Scazzocchio C."/>
            <person name="Seiboth B."/>
            <person name="vanKuyk P.A."/>
            <person name="Wortman J."/>
            <person name="Dyer P.S."/>
            <person name="Grigoriev I.V."/>
        </authorList>
    </citation>
    <scope>NUCLEOTIDE SEQUENCE [LARGE SCALE GENOMIC DNA]</scope>
    <source>
        <strain evidence="12">DTO 134E9</strain>
    </source>
</reference>
<dbReference type="AlphaFoldDB" id="A0A1L9RV77"/>
<evidence type="ECO:0000256" key="4">
    <source>
        <dbReference type="ARBA" id="ARBA00022692"/>
    </source>
</evidence>
<evidence type="ECO:0000256" key="8">
    <source>
        <dbReference type="ARBA" id="ARBA00023136"/>
    </source>
</evidence>
<feature type="repeat" description="Solcar" evidence="9">
    <location>
        <begin position="3"/>
        <end position="87"/>
    </location>
</feature>
<evidence type="ECO:0000256" key="3">
    <source>
        <dbReference type="ARBA" id="ARBA00022448"/>
    </source>
</evidence>
<dbReference type="STRING" id="1073089.A0A1L9RV77"/>
<evidence type="ECO:0000256" key="9">
    <source>
        <dbReference type="PROSITE-ProRule" id="PRU00282"/>
    </source>
</evidence>
<keyword evidence="6" id="KW-0496">Mitochondrion</keyword>
<evidence type="ECO:0000256" key="2">
    <source>
        <dbReference type="ARBA" id="ARBA00006375"/>
    </source>
</evidence>
<feature type="repeat" description="Solcar" evidence="9">
    <location>
        <begin position="114"/>
        <end position="201"/>
    </location>
</feature>